<dbReference type="EMBL" id="KV448639">
    <property type="protein sequence ID" value="OAX34234.1"/>
    <property type="molecule type" value="Genomic_DNA"/>
</dbReference>
<reference evidence="2 3" key="1">
    <citation type="submission" date="2016-06" db="EMBL/GenBank/DDBJ databases">
        <title>Comparative genomics of the ectomycorrhizal sister species Rhizopogon vinicolor and Rhizopogon vesiculosus (Basidiomycota: Boletales) reveals a divergence of the mating type B locus.</title>
        <authorList>
            <consortium name="DOE Joint Genome Institute"/>
            <person name="Mujic A.B."/>
            <person name="Kuo A."/>
            <person name="Tritt A."/>
            <person name="Lipzen A."/>
            <person name="Chen C."/>
            <person name="Johnson J."/>
            <person name="Sharma A."/>
            <person name="Barry K."/>
            <person name="Grigoriev I.V."/>
            <person name="Spatafora J.W."/>
        </authorList>
    </citation>
    <scope>NUCLEOTIDE SEQUENCE [LARGE SCALE GENOMIC DNA]</scope>
    <source>
        <strain evidence="2 3">AM-OR11-026</strain>
    </source>
</reference>
<keyword evidence="1" id="KW-1133">Transmembrane helix</keyword>
<evidence type="ECO:0000313" key="2">
    <source>
        <dbReference type="EMBL" id="OAX34234.1"/>
    </source>
</evidence>
<sequence>MVNQTGSSNDEKMPDWWKPPENHVLAVLFSFLSLISMARPTLDHHWQSKINDEEWEKHKKMVIERLNNTNITAGLVLTSSAVFVSTTPPLTSFLPYTIRGCYILALGSFAHALGALLCGLAVVNIYEASGRLWAKDVLTATRFRLCCTLLFISWPVVSLTLSILFLMLSLLIACYASGVWWLQFLATIEILSWAWLPPLFAWCALEQTLPRDKKPKRGVGQP</sequence>
<keyword evidence="3" id="KW-1185">Reference proteome</keyword>
<accession>A0A1B7MNP8</accession>
<feature type="transmembrane region" description="Helical" evidence="1">
    <location>
        <begin position="179"/>
        <end position="205"/>
    </location>
</feature>
<dbReference type="Proteomes" id="UP000092154">
    <property type="component" value="Unassembled WGS sequence"/>
</dbReference>
<feature type="transmembrane region" description="Helical" evidence="1">
    <location>
        <begin position="102"/>
        <end position="126"/>
    </location>
</feature>
<evidence type="ECO:0008006" key="4">
    <source>
        <dbReference type="Google" id="ProtNLM"/>
    </source>
</evidence>
<feature type="transmembrane region" description="Helical" evidence="1">
    <location>
        <begin position="69"/>
        <end position="90"/>
    </location>
</feature>
<keyword evidence="1" id="KW-0812">Transmembrane</keyword>
<evidence type="ECO:0000313" key="3">
    <source>
        <dbReference type="Proteomes" id="UP000092154"/>
    </source>
</evidence>
<name>A0A1B7MNP8_9AGAM</name>
<dbReference type="AlphaFoldDB" id="A0A1B7MNP8"/>
<proteinExistence type="predicted"/>
<dbReference type="InParanoid" id="A0A1B7MNP8"/>
<organism evidence="2 3">
    <name type="scientific">Rhizopogon vinicolor AM-OR11-026</name>
    <dbReference type="NCBI Taxonomy" id="1314800"/>
    <lineage>
        <taxon>Eukaryota</taxon>
        <taxon>Fungi</taxon>
        <taxon>Dikarya</taxon>
        <taxon>Basidiomycota</taxon>
        <taxon>Agaricomycotina</taxon>
        <taxon>Agaricomycetes</taxon>
        <taxon>Agaricomycetidae</taxon>
        <taxon>Boletales</taxon>
        <taxon>Suillineae</taxon>
        <taxon>Rhizopogonaceae</taxon>
        <taxon>Rhizopogon</taxon>
    </lineage>
</organism>
<keyword evidence="1" id="KW-0472">Membrane</keyword>
<protein>
    <recommendedName>
        <fullName evidence="4">PGG domain-containing protein</fullName>
    </recommendedName>
</protein>
<evidence type="ECO:0000256" key="1">
    <source>
        <dbReference type="SAM" id="Phobius"/>
    </source>
</evidence>
<feature type="transmembrane region" description="Helical" evidence="1">
    <location>
        <begin position="147"/>
        <end position="173"/>
    </location>
</feature>
<gene>
    <name evidence="2" type="ORF">K503DRAFT_461253</name>
</gene>
<dbReference type="OrthoDB" id="2640035at2759"/>